<keyword evidence="2 10" id="KW-0444">Lipid biosynthesis</keyword>
<dbReference type="PANTHER" id="PTHR11157:SF17">
    <property type="entry name" value="ELONGATION OF VERY LONG CHAIN FATTY ACIDS PROTEIN 6"/>
    <property type="match status" value="1"/>
</dbReference>
<dbReference type="InterPro" id="IPR002076">
    <property type="entry name" value="ELO_fam"/>
</dbReference>
<dbReference type="Pfam" id="PF01151">
    <property type="entry name" value="ELO"/>
    <property type="match status" value="1"/>
</dbReference>
<evidence type="ECO:0000313" key="11">
    <source>
        <dbReference type="EnsemblMetazoa" id="Aqu2.1.42737_001"/>
    </source>
</evidence>
<dbReference type="PROSITE" id="PS01188">
    <property type="entry name" value="ELO"/>
    <property type="match status" value="1"/>
</dbReference>
<dbReference type="InterPro" id="IPR030457">
    <property type="entry name" value="ELO_CS"/>
</dbReference>
<feature type="transmembrane region" description="Helical" evidence="10">
    <location>
        <begin position="59"/>
        <end position="77"/>
    </location>
</feature>
<keyword evidence="7 10" id="KW-0443">Lipid metabolism</keyword>
<feature type="transmembrane region" description="Helical" evidence="10">
    <location>
        <begin position="132"/>
        <end position="149"/>
    </location>
</feature>
<dbReference type="GO" id="GO:0019367">
    <property type="term" value="P:fatty acid elongation, saturated fatty acid"/>
    <property type="evidence" value="ECO:0007669"/>
    <property type="project" value="TreeGrafter"/>
</dbReference>
<comment type="catalytic activity">
    <reaction evidence="10">
        <text>a very-long-chain acyl-CoA + malonyl-CoA + H(+) = a very-long-chain 3-oxoacyl-CoA + CO2 + CoA</text>
        <dbReference type="Rhea" id="RHEA:32727"/>
        <dbReference type="ChEBI" id="CHEBI:15378"/>
        <dbReference type="ChEBI" id="CHEBI:16526"/>
        <dbReference type="ChEBI" id="CHEBI:57287"/>
        <dbReference type="ChEBI" id="CHEBI:57384"/>
        <dbReference type="ChEBI" id="CHEBI:90725"/>
        <dbReference type="ChEBI" id="CHEBI:90736"/>
        <dbReference type="EC" id="2.3.1.199"/>
    </reaction>
</comment>
<evidence type="ECO:0000256" key="10">
    <source>
        <dbReference type="RuleBase" id="RU361115"/>
    </source>
</evidence>
<dbReference type="GO" id="GO:0034626">
    <property type="term" value="P:fatty acid elongation, polyunsaturated fatty acid"/>
    <property type="evidence" value="ECO:0007669"/>
    <property type="project" value="TreeGrafter"/>
</dbReference>
<dbReference type="InParanoid" id="A0A1X7VRL8"/>
<evidence type="ECO:0000256" key="8">
    <source>
        <dbReference type="ARBA" id="ARBA00023136"/>
    </source>
</evidence>
<keyword evidence="3 10" id="KW-0808">Transferase</keyword>
<keyword evidence="9 10" id="KW-0275">Fatty acid biosynthesis</keyword>
<dbReference type="GO" id="GO:0042761">
    <property type="term" value="P:very long-chain fatty acid biosynthetic process"/>
    <property type="evidence" value="ECO:0007669"/>
    <property type="project" value="TreeGrafter"/>
</dbReference>
<dbReference type="OrthoDB" id="10259681at2759"/>
<evidence type="ECO:0000256" key="3">
    <source>
        <dbReference type="ARBA" id="ARBA00022679"/>
    </source>
</evidence>
<evidence type="ECO:0000256" key="4">
    <source>
        <dbReference type="ARBA" id="ARBA00022692"/>
    </source>
</evidence>
<feature type="transmembrane region" description="Helical" evidence="10">
    <location>
        <begin position="222"/>
        <end position="243"/>
    </location>
</feature>
<keyword evidence="8 10" id="KW-0472">Membrane</keyword>
<name>A0A1X7VRL8_AMPQE</name>
<evidence type="ECO:0000256" key="9">
    <source>
        <dbReference type="ARBA" id="ARBA00023160"/>
    </source>
</evidence>
<evidence type="ECO:0000256" key="1">
    <source>
        <dbReference type="ARBA" id="ARBA00004141"/>
    </source>
</evidence>
<dbReference type="GO" id="GO:0009922">
    <property type="term" value="F:fatty acid elongase activity"/>
    <property type="evidence" value="ECO:0007669"/>
    <property type="project" value="UniProtKB-EC"/>
</dbReference>
<proteinExistence type="inferred from homology"/>
<evidence type="ECO:0000256" key="2">
    <source>
        <dbReference type="ARBA" id="ARBA00022516"/>
    </source>
</evidence>
<feature type="transmembrane region" description="Helical" evidence="10">
    <location>
        <begin position="20"/>
        <end position="38"/>
    </location>
</feature>
<evidence type="ECO:0000256" key="6">
    <source>
        <dbReference type="ARBA" id="ARBA00022989"/>
    </source>
</evidence>
<accession>A0A1X7VRL8</accession>
<comment type="subcellular location">
    <subcellularLocation>
        <location evidence="1">Membrane</location>
        <topology evidence="1">Multi-pass membrane protein</topology>
    </subcellularLocation>
</comment>
<dbReference type="EC" id="2.3.1.199" evidence="10"/>
<dbReference type="GO" id="GO:0005789">
    <property type="term" value="C:endoplasmic reticulum membrane"/>
    <property type="evidence" value="ECO:0007669"/>
    <property type="project" value="TreeGrafter"/>
</dbReference>
<feature type="transmembrane region" description="Helical" evidence="10">
    <location>
        <begin position="187"/>
        <end position="210"/>
    </location>
</feature>
<organism evidence="11">
    <name type="scientific">Amphimedon queenslandica</name>
    <name type="common">Sponge</name>
    <dbReference type="NCBI Taxonomy" id="400682"/>
    <lineage>
        <taxon>Eukaryota</taxon>
        <taxon>Metazoa</taxon>
        <taxon>Porifera</taxon>
        <taxon>Demospongiae</taxon>
        <taxon>Heteroscleromorpha</taxon>
        <taxon>Haplosclerida</taxon>
        <taxon>Niphatidae</taxon>
        <taxon>Amphimedon</taxon>
    </lineage>
</organism>
<sequence>MYLKPSTFSCSDSTYWTNNNWSIPIISSILYLIVIYFGKQWMKDREPFHLKQTLMLWNLALAVFSIFGAIVLVPPVISSMREKGFVYTSCVSDAYHSSESSVCFWVFLFMLSKVVELGDTLFVILRKKPLMFLHWYHHLSVLSLTWFIVSKDATGIVHTSSSINYSVHSIMYSYYAATSAGIRFPPMIPPLITLLQILQMFLVATVNITAFIYRSTCPVDVAVVWAAVIIVLSYAALFGNYFMQRYVFKKKKKEE</sequence>
<keyword evidence="6 10" id="KW-1133">Transmembrane helix</keyword>
<evidence type="ECO:0000256" key="7">
    <source>
        <dbReference type="ARBA" id="ARBA00023098"/>
    </source>
</evidence>
<evidence type="ECO:0000256" key="5">
    <source>
        <dbReference type="ARBA" id="ARBA00022832"/>
    </source>
</evidence>
<keyword evidence="5 10" id="KW-0276">Fatty acid metabolism</keyword>
<keyword evidence="4 10" id="KW-0812">Transmembrane</keyword>
<dbReference type="PANTHER" id="PTHR11157">
    <property type="entry name" value="FATTY ACID ACYL TRANSFERASE-RELATED"/>
    <property type="match status" value="1"/>
</dbReference>
<dbReference type="AlphaFoldDB" id="A0A1X7VRL8"/>
<comment type="similarity">
    <text evidence="10">Belongs to the ELO family.</text>
</comment>
<dbReference type="GO" id="GO:0034625">
    <property type="term" value="P:fatty acid elongation, monounsaturated fatty acid"/>
    <property type="evidence" value="ECO:0007669"/>
    <property type="project" value="TreeGrafter"/>
</dbReference>
<dbReference type="GO" id="GO:0030148">
    <property type="term" value="P:sphingolipid biosynthetic process"/>
    <property type="evidence" value="ECO:0007669"/>
    <property type="project" value="TreeGrafter"/>
</dbReference>
<dbReference type="EnsemblMetazoa" id="Aqu2.1.42737_001">
    <property type="protein sequence ID" value="Aqu2.1.42737_001"/>
    <property type="gene ID" value="Aqu2.1.42737"/>
</dbReference>
<protein>
    <recommendedName>
        <fullName evidence="10">Elongation of very long chain fatty acids protein</fullName>
        <ecNumber evidence="10">2.3.1.199</ecNumber>
    </recommendedName>
    <alternativeName>
        <fullName evidence="10">Very-long-chain 3-oxoacyl-CoA synthase</fullName>
    </alternativeName>
</protein>
<feature type="transmembrane region" description="Helical" evidence="10">
    <location>
        <begin position="104"/>
        <end position="125"/>
    </location>
</feature>
<dbReference type="eggNOG" id="KOG3072">
    <property type="taxonomic scope" value="Eukaryota"/>
</dbReference>
<reference evidence="11" key="1">
    <citation type="submission" date="2017-05" db="UniProtKB">
        <authorList>
            <consortium name="EnsemblMetazoa"/>
        </authorList>
    </citation>
    <scope>IDENTIFICATION</scope>
</reference>